<dbReference type="OrthoDB" id="9760225at2"/>
<dbReference type="PANTHER" id="PTHR30189:SF1">
    <property type="entry name" value="LPS-ASSEMBLY PROTEIN LPTD"/>
    <property type="match status" value="1"/>
</dbReference>
<dbReference type="Proteomes" id="UP000030004">
    <property type="component" value="Unassembled WGS sequence"/>
</dbReference>
<evidence type="ECO:0000256" key="1">
    <source>
        <dbReference type="ARBA" id="ARBA00022729"/>
    </source>
</evidence>
<dbReference type="Pfam" id="PF04453">
    <property type="entry name" value="LptD"/>
    <property type="match status" value="1"/>
</dbReference>
<evidence type="ECO:0000313" key="7">
    <source>
        <dbReference type="EMBL" id="KGM48684.1"/>
    </source>
</evidence>
<reference evidence="7 8" key="1">
    <citation type="journal article" date="2015" name="Antonie Van Leeuwenhoek">
        <title>Pseudooceanicola atlanticus gen. nov. sp. nov., isolated from surface seawater of the Atlantic Ocean and reclassification of Oceanicola batsensis, Oceanicola marinus, Oceanicola nitratireducens, Oceanicola nanhaiensis, Oceanicola antarcticus and Oceanicola flagellatus, as Pseudooceanicola batsensis comb. nov., Pseudooceanicola marinus comb. nov., Pseudooceanicola nitratireducens comb. nov., Pseudooceanicola nanhaiensis comb. nov., Pseudooceanicola antarcticus comb. nov., and Pseudooceanicola flagellatus comb. nov.</title>
        <authorList>
            <person name="Lai Q."/>
            <person name="Li G."/>
            <person name="Liu X."/>
            <person name="Du Y."/>
            <person name="Sun F."/>
            <person name="Shao Z."/>
        </authorList>
    </citation>
    <scope>NUCLEOTIDE SEQUENCE [LARGE SCALE GENOMIC DNA]</scope>
    <source>
        <strain evidence="7 8">22II-s11g</strain>
    </source>
</reference>
<keyword evidence="2 4" id="KW-0472">Membrane</keyword>
<name>A0A0A0EE40_9RHOB</name>
<keyword evidence="3 4" id="KW-0998">Cell outer membrane</keyword>
<organism evidence="7 8">
    <name type="scientific">Pseudooceanicola atlanticus</name>
    <dbReference type="NCBI Taxonomy" id="1461694"/>
    <lineage>
        <taxon>Bacteria</taxon>
        <taxon>Pseudomonadati</taxon>
        <taxon>Pseudomonadota</taxon>
        <taxon>Alphaproteobacteria</taxon>
        <taxon>Rhodobacterales</taxon>
        <taxon>Paracoccaceae</taxon>
        <taxon>Pseudooceanicola</taxon>
    </lineage>
</organism>
<evidence type="ECO:0000259" key="6">
    <source>
        <dbReference type="Pfam" id="PF04453"/>
    </source>
</evidence>
<comment type="function">
    <text evidence="4">Involved in the assembly of lipopolysaccharide (LPS) at the surface of the outer membrane.</text>
</comment>
<dbReference type="eggNOG" id="COG1452">
    <property type="taxonomic scope" value="Bacteria"/>
</dbReference>
<dbReference type="InterPro" id="IPR020889">
    <property type="entry name" value="LipoPS_assembly_LptD"/>
</dbReference>
<dbReference type="AlphaFoldDB" id="A0A0A0EE40"/>
<evidence type="ECO:0000256" key="3">
    <source>
        <dbReference type="ARBA" id="ARBA00023237"/>
    </source>
</evidence>
<dbReference type="RefSeq" id="WP_043747462.1">
    <property type="nucleotide sequence ID" value="NZ_AQQX01000003.1"/>
</dbReference>
<accession>A0A0A0EE40</accession>
<keyword evidence="8" id="KW-1185">Reference proteome</keyword>
<proteinExistence type="inferred from homology"/>
<dbReference type="PANTHER" id="PTHR30189">
    <property type="entry name" value="LPS-ASSEMBLY PROTEIN"/>
    <property type="match status" value="1"/>
</dbReference>
<protein>
    <recommendedName>
        <fullName evidence="4">LPS-assembly protein LptD</fullName>
    </recommendedName>
</protein>
<dbReference type="HAMAP" id="MF_01411">
    <property type="entry name" value="LPS_assembly_LptD"/>
    <property type="match status" value="1"/>
</dbReference>
<dbReference type="EMBL" id="AQQX01000003">
    <property type="protein sequence ID" value="KGM48684.1"/>
    <property type="molecule type" value="Genomic_DNA"/>
</dbReference>
<evidence type="ECO:0000256" key="4">
    <source>
        <dbReference type="HAMAP-Rule" id="MF_01411"/>
    </source>
</evidence>
<feature type="domain" description="LptD C-terminal" evidence="6">
    <location>
        <begin position="272"/>
        <end position="643"/>
    </location>
</feature>
<comment type="caution">
    <text evidence="7">The sequence shown here is derived from an EMBL/GenBank/DDBJ whole genome shotgun (WGS) entry which is preliminary data.</text>
</comment>
<feature type="domain" description="Organic solvent tolerance-like N-terminal" evidence="5">
    <location>
        <begin position="35"/>
        <end position="91"/>
    </location>
</feature>
<dbReference type="GO" id="GO:1990351">
    <property type="term" value="C:transporter complex"/>
    <property type="evidence" value="ECO:0007669"/>
    <property type="project" value="TreeGrafter"/>
</dbReference>
<comment type="subunit">
    <text evidence="4">Component of the lipopolysaccharide transport and assembly complex.</text>
</comment>
<sequence precursor="true">MTRLLRLVSLTLALLLPATLHAQQDDEAMPAMLVADQVRLDGRTRLVAEGNVEVLQGDTRLRAAQITYDRDTEELLITGPIVITNGEDELILADEARLERDLRNGLVRSARVVLDQQLQLAAARLDRVNGRYSQLTRATVSSCKVCGTQAPLWQIRARRVVHDTEAKQLYFDDARFEVKGIPIFYLPRLRLPDPTQTRATGFLIPSIRRNSQLGTGVKIPYFIRLGDHRDLTITPYISPRTRTLEWRYRQAYVNGRITFNGAITRDDLRPNKTRAYITGTGVFELPRDFVLDFAIESTSDNAYISDYSYSDADRLESRVTLSRIRRDEYFAAELAYYHTLRVNENNSTIPSIIGDARYERRLFPRAGGELRLTAETHSHLRYSNLTVDGTDPDTVSDGRDLGRISAGISWGNRWTLPGGIRAAFRTGVVVDAFRVRQDLAARPDSVDQVTPNAQLILRWPWTRQDPGGVTQIIEPMAMVAWSGGQRPNLVNDESTRVEFDEGNLLALSRFPAADRRERGLQTAVGVSWSRIAPEGWDAKLTFGTVLRKTADPAFSASSGLAGTRSDLLVAGQLKNLNGLTLTGRGLFDTGLVLNKAEARAHWNIGRYDLSASYIWLSADPAEARPSAVSEWAFASSIDLGQHWTALVSSHYDIAANQPISAGLGLIYSNECVDVTLSASRSFTSSTIVTPATDFSLLIGLRGFSANTSGRGATRSCN</sequence>
<evidence type="ECO:0000256" key="2">
    <source>
        <dbReference type="ARBA" id="ARBA00023136"/>
    </source>
</evidence>
<gene>
    <name evidence="4" type="primary">lptD</name>
    <name evidence="7" type="ORF">ATO9_08140</name>
</gene>
<feature type="signal peptide" evidence="4">
    <location>
        <begin position="1"/>
        <end position="22"/>
    </location>
</feature>
<comment type="similarity">
    <text evidence="4">Belongs to the LptD family.</text>
</comment>
<dbReference type="GO" id="GO:0009279">
    <property type="term" value="C:cell outer membrane"/>
    <property type="evidence" value="ECO:0007669"/>
    <property type="project" value="UniProtKB-SubCell"/>
</dbReference>
<feature type="chain" id="PRO_5008983642" description="LPS-assembly protein LptD" evidence="4">
    <location>
        <begin position="23"/>
        <end position="717"/>
    </location>
</feature>
<dbReference type="InterPro" id="IPR050218">
    <property type="entry name" value="LptD"/>
</dbReference>
<dbReference type="GO" id="GO:0043165">
    <property type="term" value="P:Gram-negative-bacterium-type cell outer membrane assembly"/>
    <property type="evidence" value="ECO:0007669"/>
    <property type="project" value="UniProtKB-UniRule"/>
</dbReference>
<evidence type="ECO:0000313" key="8">
    <source>
        <dbReference type="Proteomes" id="UP000030004"/>
    </source>
</evidence>
<dbReference type="STRING" id="1461694.ATO9_08140"/>
<keyword evidence="1 4" id="KW-0732">Signal</keyword>
<comment type="caution">
    <text evidence="4">Lacks conserved residue(s) required for the propagation of feature annotation.</text>
</comment>
<comment type="subcellular location">
    <subcellularLocation>
        <location evidence="4">Cell outer membrane</location>
    </subcellularLocation>
</comment>
<dbReference type="GO" id="GO:0015920">
    <property type="term" value="P:lipopolysaccharide transport"/>
    <property type="evidence" value="ECO:0007669"/>
    <property type="project" value="InterPro"/>
</dbReference>
<dbReference type="InterPro" id="IPR005653">
    <property type="entry name" value="OstA-like_N"/>
</dbReference>
<evidence type="ECO:0000259" key="5">
    <source>
        <dbReference type="Pfam" id="PF03968"/>
    </source>
</evidence>
<dbReference type="InterPro" id="IPR007543">
    <property type="entry name" value="LptD_C"/>
</dbReference>
<dbReference type="Pfam" id="PF03968">
    <property type="entry name" value="LptD_N"/>
    <property type="match status" value="1"/>
</dbReference>